<dbReference type="SUPFAM" id="SSF63380">
    <property type="entry name" value="Riboflavin synthase domain-like"/>
    <property type="match status" value="1"/>
</dbReference>
<keyword evidence="10 11" id="KW-0411">Iron-sulfur</keyword>
<gene>
    <name evidence="11" type="primary">pyrK</name>
    <name evidence="13" type="ORF">ABID56_000153</name>
</gene>
<dbReference type="PROSITE" id="PS51384">
    <property type="entry name" value="FAD_FR"/>
    <property type="match status" value="1"/>
</dbReference>
<comment type="cofactor">
    <cofactor evidence="11">
        <name>[2Fe-2S] cluster</name>
        <dbReference type="ChEBI" id="CHEBI:190135"/>
    </cofactor>
    <text evidence="11">Binds 1 [2Fe-2S] cluster per subunit.</text>
</comment>
<keyword evidence="4 11" id="KW-0001">2Fe-2S</keyword>
<dbReference type="InterPro" id="IPR023455">
    <property type="entry name" value="Dihydroorotate_DHASE_ETsu"/>
</dbReference>
<evidence type="ECO:0000256" key="2">
    <source>
        <dbReference type="ARBA" id="ARBA00022448"/>
    </source>
</evidence>
<dbReference type="CDD" id="cd06218">
    <property type="entry name" value="DHOD_e_trans"/>
    <property type="match status" value="1"/>
</dbReference>
<feature type="binding site" evidence="11">
    <location>
        <position position="223"/>
    </location>
    <ligand>
        <name>[2Fe-2S] cluster</name>
        <dbReference type="ChEBI" id="CHEBI:190135"/>
    </ligand>
</feature>
<feature type="binding site" evidence="11">
    <location>
        <begin position="76"/>
        <end position="77"/>
    </location>
    <ligand>
        <name>FAD</name>
        <dbReference type="ChEBI" id="CHEBI:57692"/>
    </ligand>
</feature>
<evidence type="ECO:0000256" key="1">
    <source>
        <dbReference type="ARBA" id="ARBA00006422"/>
    </source>
</evidence>
<dbReference type="Pfam" id="PF10418">
    <property type="entry name" value="DHODB_Fe-S_bind"/>
    <property type="match status" value="1"/>
</dbReference>
<proteinExistence type="inferred from homology"/>
<evidence type="ECO:0000256" key="11">
    <source>
        <dbReference type="HAMAP-Rule" id="MF_01211"/>
    </source>
</evidence>
<dbReference type="PANTHER" id="PTHR43513">
    <property type="entry name" value="DIHYDROOROTATE DEHYDROGENASE B (NAD(+)), ELECTRON TRANSFER SUBUNIT"/>
    <property type="match status" value="1"/>
</dbReference>
<keyword evidence="8 11" id="KW-0249">Electron transport</keyword>
<feature type="binding site" evidence="11">
    <location>
        <position position="218"/>
    </location>
    <ligand>
        <name>[2Fe-2S] cluster</name>
        <dbReference type="ChEBI" id="CHEBI:190135"/>
    </ligand>
</feature>
<dbReference type="InterPro" id="IPR017927">
    <property type="entry name" value="FAD-bd_FR_type"/>
</dbReference>
<evidence type="ECO:0000259" key="12">
    <source>
        <dbReference type="PROSITE" id="PS51384"/>
    </source>
</evidence>
<keyword evidence="5 11" id="KW-0479">Metal-binding</keyword>
<sequence>MIVEDMIIQKHQEIALDTFEMVLSGQEIPLQIQSGQFVHVQIGDGKHHVLRRPISIADIDRVAQTVTLIYHVTGDGTDWLSSRRLGETLNVLGPLGNGFDLHDIAGDTILIIGGGVGVPPLYHLTKQLIPHYHVIVVLGFATGEAVFYEDDFRRLAETYVATDDGSYGYHGVVTDIVKQLERDYQHYYACGPTPMLQAVQTQLAGTPGHLSFEERMGCGIGACFACVCEARNDKGYVKICQDGPVLRADEVML</sequence>
<dbReference type="InterPro" id="IPR017938">
    <property type="entry name" value="Riboflavin_synthase-like_b-brl"/>
</dbReference>
<dbReference type="PANTHER" id="PTHR43513:SF3">
    <property type="entry name" value="DIHYDROOROTATE DEHYDROGENASE B (NAD(+)), ELECTRON TRANSFER SUBUNIT-RELATED"/>
    <property type="match status" value="1"/>
</dbReference>
<feature type="domain" description="FAD-binding FR-type" evidence="12">
    <location>
        <begin position="1"/>
        <end position="101"/>
    </location>
</feature>
<dbReference type="Gene3D" id="2.10.240.10">
    <property type="entry name" value="Dihydroorotate dehydrogenase, electron transfer subunit"/>
    <property type="match status" value="1"/>
</dbReference>
<comment type="pathway">
    <text evidence="11">Pyrimidine metabolism; UMP biosynthesis via de novo pathway; orotate from (S)-dihydroorotate (NAD(+) route): step 1/1.</text>
</comment>
<comment type="caution">
    <text evidence="11">Lacks conserved residue(s) required for the propagation of feature annotation.</text>
</comment>
<keyword evidence="2 11" id="KW-0813">Transport</keyword>
<protein>
    <recommendedName>
        <fullName evidence="11">Dihydroorotate dehydrogenase B (NAD(+)), electron transfer subunit</fullName>
    </recommendedName>
    <alternativeName>
        <fullName evidence="11">Dihydroorotate oxidase B, electron transfer subunit</fullName>
    </alternativeName>
</protein>
<dbReference type="Gene3D" id="3.40.50.80">
    <property type="entry name" value="Nucleotide-binding domain of ferredoxin-NADP reductase (FNR) module"/>
    <property type="match status" value="1"/>
</dbReference>
<keyword evidence="6 11" id="KW-0274">FAD</keyword>
<evidence type="ECO:0000256" key="10">
    <source>
        <dbReference type="ARBA" id="ARBA00023014"/>
    </source>
</evidence>
<comment type="similarity">
    <text evidence="1 11">Belongs to the PyrK family.</text>
</comment>
<accession>A0ABV2KRT7</accession>
<keyword evidence="14" id="KW-1185">Reference proteome</keyword>
<dbReference type="InterPro" id="IPR039261">
    <property type="entry name" value="FNR_nucleotide-bd"/>
</dbReference>
<keyword evidence="7 11" id="KW-0665">Pyrimidine biosynthesis</keyword>
<comment type="function">
    <text evidence="11">Responsible for channeling the electrons from the oxidation of dihydroorotate from the FMN redox center in the PyrD type B subunit to the ultimate electron acceptor NAD(+).</text>
</comment>
<comment type="cofactor">
    <cofactor evidence="11">
        <name>FAD</name>
        <dbReference type="ChEBI" id="CHEBI:57692"/>
    </cofactor>
    <text evidence="11">Binds 1 FAD per subunit.</text>
</comment>
<dbReference type="InterPro" id="IPR012165">
    <property type="entry name" value="Cyt_c3_hydrogenase_gsu"/>
</dbReference>
<dbReference type="RefSeq" id="WP_354218461.1">
    <property type="nucleotide sequence ID" value="NZ_JBEPMX010000001.1"/>
</dbReference>
<evidence type="ECO:0000313" key="14">
    <source>
        <dbReference type="Proteomes" id="UP001549167"/>
    </source>
</evidence>
<name>A0ABV2KRT7_9BACI</name>
<comment type="caution">
    <text evidence="13">The sequence shown here is derived from an EMBL/GenBank/DDBJ whole genome shotgun (WGS) entry which is preliminary data.</text>
</comment>
<dbReference type="NCBIfam" id="NF000799">
    <property type="entry name" value="PRK00054.1-4"/>
    <property type="match status" value="1"/>
</dbReference>
<dbReference type="Pfam" id="PF00175">
    <property type="entry name" value="NAD_binding_1"/>
    <property type="match status" value="1"/>
</dbReference>
<evidence type="ECO:0000256" key="8">
    <source>
        <dbReference type="ARBA" id="ARBA00022982"/>
    </source>
</evidence>
<dbReference type="Proteomes" id="UP001549167">
    <property type="component" value="Unassembled WGS sequence"/>
</dbReference>
<dbReference type="Gene3D" id="2.40.30.10">
    <property type="entry name" value="Translation factors"/>
    <property type="match status" value="1"/>
</dbReference>
<dbReference type="SUPFAM" id="SSF52343">
    <property type="entry name" value="Ferredoxin reductase-like, C-terminal NADP-linked domain"/>
    <property type="match status" value="1"/>
</dbReference>
<feature type="binding site" evidence="11">
    <location>
        <position position="240"/>
    </location>
    <ligand>
        <name>[2Fe-2S] cluster</name>
        <dbReference type="ChEBI" id="CHEBI:190135"/>
    </ligand>
</feature>
<feature type="binding site" evidence="11">
    <location>
        <position position="226"/>
    </location>
    <ligand>
        <name>[2Fe-2S] cluster</name>
        <dbReference type="ChEBI" id="CHEBI:190135"/>
    </ligand>
</feature>
<dbReference type="InterPro" id="IPR037117">
    <property type="entry name" value="Dihydroorotate_DH_ele_sf"/>
</dbReference>
<keyword evidence="9 11" id="KW-0408">Iron</keyword>
<evidence type="ECO:0000256" key="3">
    <source>
        <dbReference type="ARBA" id="ARBA00022630"/>
    </source>
</evidence>
<evidence type="ECO:0000313" key="13">
    <source>
        <dbReference type="EMBL" id="MET3682074.1"/>
    </source>
</evidence>
<dbReference type="InterPro" id="IPR019480">
    <property type="entry name" value="Dihydroorotate_DH_Fe-S-bd"/>
</dbReference>
<evidence type="ECO:0000256" key="9">
    <source>
        <dbReference type="ARBA" id="ARBA00023004"/>
    </source>
</evidence>
<dbReference type="InterPro" id="IPR050353">
    <property type="entry name" value="PyrK_electron_transfer"/>
</dbReference>
<evidence type="ECO:0000256" key="5">
    <source>
        <dbReference type="ARBA" id="ARBA00022723"/>
    </source>
</evidence>
<dbReference type="HAMAP" id="MF_01211">
    <property type="entry name" value="DHODB_Fe_S_bind"/>
    <property type="match status" value="1"/>
</dbReference>
<evidence type="ECO:0000256" key="4">
    <source>
        <dbReference type="ARBA" id="ARBA00022714"/>
    </source>
</evidence>
<comment type="subunit">
    <text evidence="11">Heterotetramer of 2 PyrK and 2 PyrD type B subunits.</text>
</comment>
<dbReference type="PRINTS" id="PR00409">
    <property type="entry name" value="PHDIOXRDTASE"/>
</dbReference>
<dbReference type="InterPro" id="IPR001433">
    <property type="entry name" value="OxRdtase_FAD/NAD-bd"/>
</dbReference>
<reference evidence="13 14" key="1">
    <citation type="submission" date="2024-06" db="EMBL/GenBank/DDBJ databases">
        <title>Genomic Encyclopedia of Type Strains, Phase IV (KMG-IV): sequencing the most valuable type-strain genomes for metagenomic binning, comparative biology and taxonomic classification.</title>
        <authorList>
            <person name="Goeker M."/>
        </authorList>
    </citation>
    <scope>NUCLEOTIDE SEQUENCE [LARGE SCALE GENOMIC DNA]</scope>
    <source>
        <strain evidence="13 14">DSM 23520</strain>
    </source>
</reference>
<keyword evidence="3 11" id="KW-0285">Flavoprotein</keyword>
<evidence type="ECO:0000256" key="6">
    <source>
        <dbReference type="ARBA" id="ARBA00022827"/>
    </source>
</evidence>
<feature type="binding site" evidence="11">
    <location>
        <begin position="52"/>
        <end position="55"/>
    </location>
    <ligand>
        <name>FAD</name>
        <dbReference type="ChEBI" id="CHEBI:57692"/>
    </ligand>
</feature>
<dbReference type="EMBL" id="JBEPMX010000001">
    <property type="protein sequence ID" value="MET3682074.1"/>
    <property type="molecule type" value="Genomic_DNA"/>
</dbReference>
<evidence type="ECO:0000256" key="7">
    <source>
        <dbReference type="ARBA" id="ARBA00022975"/>
    </source>
</evidence>
<dbReference type="PIRSF" id="PIRSF006816">
    <property type="entry name" value="Cyc3_hyd_g"/>
    <property type="match status" value="1"/>
</dbReference>
<organism evidence="13 14">
    <name type="scientific">Alkalibacillus flavidus</name>
    <dbReference type="NCBI Taxonomy" id="546021"/>
    <lineage>
        <taxon>Bacteria</taxon>
        <taxon>Bacillati</taxon>
        <taxon>Bacillota</taxon>
        <taxon>Bacilli</taxon>
        <taxon>Bacillales</taxon>
        <taxon>Bacillaceae</taxon>
        <taxon>Alkalibacillus</taxon>
    </lineage>
</organism>